<reference evidence="4 5" key="1">
    <citation type="submission" date="2020-06" db="EMBL/GenBank/DDBJ databases">
        <authorList>
            <person name="Li R."/>
            <person name="Bekaert M."/>
        </authorList>
    </citation>
    <scope>NUCLEOTIDE SEQUENCE [LARGE SCALE GENOMIC DNA]</scope>
    <source>
        <strain evidence="5">wild</strain>
    </source>
</reference>
<dbReference type="Gene3D" id="3.30.420.40">
    <property type="match status" value="2"/>
</dbReference>
<dbReference type="PANTHER" id="PTHR14187:SF5">
    <property type="entry name" value="HEAT SHOCK 70 KDA PROTEIN 12A"/>
    <property type="match status" value="1"/>
</dbReference>
<gene>
    <name evidence="4" type="ORF">MCOR_51964</name>
</gene>
<evidence type="ECO:0000256" key="1">
    <source>
        <dbReference type="ARBA" id="ARBA00007381"/>
    </source>
</evidence>
<dbReference type="AlphaFoldDB" id="A0A6J8EG90"/>
<organism evidence="4 5">
    <name type="scientific">Mytilus coruscus</name>
    <name type="common">Sea mussel</name>
    <dbReference type="NCBI Taxonomy" id="42192"/>
    <lineage>
        <taxon>Eukaryota</taxon>
        <taxon>Metazoa</taxon>
        <taxon>Spiralia</taxon>
        <taxon>Lophotrochozoa</taxon>
        <taxon>Mollusca</taxon>
        <taxon>Bivalvia</taxon>
        <taxon>Autobranchia</taxon>
        <taxon>Pteriomorphia</taxon>
        <taxon>Mytilida</taxon>
        <taxon>Mytiloidea</taxon>
        <taxon>Mytilidae</taxon>
        <taxon>Mytilinae</taxon>
        <taxon>Mytilus</taxon>
    </lineage>
</organism>
<keyword evidence="5" id="KW-1185">Reference proteome</keyword>
<name>A0A6J8EG90_MYTCO</name>
<dbReference type="Pfam" id="PF00012">
    <property type="entry name" value="HSP70"/>
    <property type="match status" value="1"/>
</dbReference>
<dbReference type="GO" id="GO:0005524">
    <property type="term" value="F:ATP binding"/>
    <property type="evidence" value="ECO:0007669"/>
    <property type="project" value="UniProtKB-KW"/>
</dbReference>
<dbReference type="GO" id="GO:0140662">
    <property type="term" value="F:ATP-dependent protein folding chaperone"/>
    <property type="evidence" value="ECO:0007669"/>
    <property type="project" value="InterPro"/>
</dbReference>
<comment type="similarity">
    <text evidence="1">Belongs to the heat shock protein 70 family.</text>
</comment>
<proteinExistence type="inferred from homology"/>
<dbReference type="OrthoDB" id="2963168at2759"/>
<evidence type="ECO:0000256" key="2">
    <source>
        <dbReference type="ARBA" id="ARBA00022741"/>
    </source>
</evidence>
<dbReference type="PANTHER" id="PTHR14187">
    <property type="entry name" value="ALPHA KINASE/ELONGATION FACTOR 2 KINASE"/>
    <property type="match status" value="1"/>
</dbReference>
<keyword evidence="2" id="KW-0547">Nucleotide-binding</keyword>
<dbReference type="Proteomes" id="UP000507470">
    <property type="component" value="Unassembled WGS sequence"/>
</dbReference>
<dbReference type="Gene3D" id="3.90.640.10">
    <property type="entry name" value="Actin, Chain A, domain 4"/>
    <property type="match status" value="1"/>
</dbReference>
<dbReference type="Gene3D" id="2.60.34.10">
    <property type="entry name" value="Substrate Binding Domain Of DNAk, Chain A, domain 1"/>
    <property type="match status" value="1"/>
</dbReference>
<dbReference type="InterPro" id="IPR043129">
    <property type="entry name" value="ATPase_NBD"/>
</dbReference>
<dbReference type="InterPro" id="IPR029047">
    <property type="entry name" value="HSP70_peptide-bd_sf"/>
</dbReference>
<keyword evidence="3" id="KW-0067">ATP-binding</keyword>
<evidence type="ECO:0000313" key="4">
    <source>
        <dbReference type="EMBL" id="CAC5419654.1"/>
    </source>
</evidence>
<accession>A0A6J8EG90</accession>
<evidence type="ECO:0000313" key="5">
    <source>
        <dbReference type="Proteomes" id="UP000507470"/>
    </source>
</evidence>
<dbReference type="SUPFAM" id="SSF53067">
    <property type="entry name" value="Actin-like ATPase domain"/>
    <property type="match status" value="2"/>
</dbReference>
<dbReference type="InterPro" id="IPR013126">
    <property type="entry name" value="Hsp_70_fam"/>
</dbReference>
<sequence>MLLKDIRGRTLPAVEVFSLSIQALKNHLTKTVEVRGVCVDDRKTKWVLTVPAIWTETAKCFMRKSAEMAGIPSDMLSIALEPEAASIYYQTFPPVGCKGIVKDGAKYLIVDVGGGTTDITVHEKLSNGTLKELVKATGDDCGGTSVDNQYIQMFIKIFGRPFLNEFKDKFPESYLSLIRGFEATKRTIETSRESVYENVAIPFAALDELCKAELKEDLRTILANSSQADRLKLYGDKIRIKTEYAKSFFKQTNDQIVSLIQELLLEKEVLHIEYILLVGGFASCELVQAAIKSHFPGKTVVVPEDASTAVLKGAVLSGFNTDHDYISSRVMRYTYGMEITPNFDSKKHDIKRKIYIDGKPYCNKVFSPFIMSNTSVNAGKEICKRYTTTQQFQNSHNLPIFFTEKEGVNYTDDETCIKLGTVYVGIMTPTEYLRHVDVKFHFGGTELNVTAEDEESGKQCKTSFEIQDFLLTKK</sequence>
<evidence type="ECO:0000256" key="3">
    <source>
        <dbReference type="ARBA" id="ARBA00022840"/>
    </source>
</evidence>
<protein>
    <submittedName>
        <fullName evidence="4">Uncharacterized protein</fullName>
    </submittedName>
</protein>
<dbReference type="CDD" id="cd10229">
    <property type="entry name" value="ASKHA_NBD_HSP70_HSPA12"/>
    <property type="match status" value="1"/>
</dbReference>
<dbReference type="EMBL" id="CACVKT020009048">
    <property type="protein sequence ID" value="CAC5419654.1"/>
    <property type="molecule type" value="Genomic_DNA"/>
</dbReference>